<dbReference type="PANTHER" id="PTHR42194:SF1">
    <property type="entry name" value="UPF0276 PROTEIN HI_1600"/>
    <property type="match status" value="1"/>
</dbReference>
<evidence type="ECO:0000313" key="1">
    <source>
        <dbReference type="EMBL" id="VAY87882.1"/>
    </source>
</evidence>
<dbReference type="Pfam" id="PF05114">
    <property type="entry name" value="MbnB_TglH_ChrH"/>
    <property type="match status" value="1"/>
</dbReference>
<dbReference type="Gene3D" id="3.20.20.150">
    <property type="entry name" value="Divalent-metal-dependent TIM barrel enzymes"/>
    <property type="match status" value="1"/>
</dbReference>
<accession>A0A3B1E9E7</accession>
<sequence length="271" mass="32064">MKMKNINNCGLGLRNDFIFEMPYLKQKPSWLEIVPENWIDTPKKYQKIFEQIANEYQLVAHGLSLSIGSCEPLDMVFLKQIKEFLNKYEIEHYSEHLSFSSLENQQTYELLPLPMTKQEVNNVCEKVDIIQNYLKRELILENATYYYVPSSTMSEIEFINDIFQKSGAKMLLDINNVFVNSFNHKFDPYKYIDSLDMGKVVYYHVAGHLEYKENLWIDTHGTPVKDEVWDLTKYCLQKHKVPALLERDNNIPPLDILMDEYNILKSIYDNF</sequence>
<dbReference type="NCBIfam" id="NF003818">
    <property type="entry name" value="PRK05409.1"/>
    <property type="match status" value="1"/>
</dbReference>
<dbReference type="PANTHER" id="PTHR42194">
    <property type="entry name" value="UPF0276 PROTEIN HI_1600"/>
    <property type="match status" value="1"/>
</dbReference>
<organism evidence="1">
    <name type="scientific">hydrothermal vent metagenome</name>
    <dbReference type="NCBI Taxonomy" id="652676"/>
    <lineage>
        <taxon>unclassified sequences</taxon>
        <taxon>metagenomes</taxon>
        <taxon>ecological metagenomes</taxon>
    </lineage>
</organism>
<name>A0A3B1E9E7_9ZZZZ</name>
<reference evidence="1" key="1">
    <citation type="submission" date="2018-10" db="EMBL/GenBank/DDBJ databases">
        <authorList>
            <person name="Aoki K."/>
        </authorList>
    </citation>
    <scope>NUCLEOTIDE SEQUENCE</scope>
</reference>
<gene>
    <name evidence="1" type="ORF">MNB_ARC-1_561</name>
</gene>
<protein>
    <submittedName>
        <fullName evidence="1">Uncharacterized protein</fullName>
    </submittedName>
</protein>
<dbReference type="AlphaFoldDB" id="A0A3B1E9E7"/>
<dbReference type="EMBL" id="UOYO01000036">
    <property type="protein sequence ID" value="VAY87882.1"/>
    <property type="molecule type" value="Genomic_DNA"/>
</dbReference>
<dbReference type="InterPro" id="IPR007801">
    <property type="entry name" value="MbnB/TglH/ChrH"/>
</dbReference>
<proteinExistence type="predicted"/>